<dbReference type="AlphaFoldDB" id="A0AAE0L2J8"/>
<dbReference type="InterPro" id="IPR036770">
    <property type="entry name" value="Ankyrin_rpt-contain_sf"/>
</dbReference>
<dbReference type="Gene3D" id="3.30.40.10">
    <property type="entry name" value="Zinc/RING finger domain, C3HC4 (zinc finger)"/>
    <property type="match status" value="2"/>
</dbReference>
<dbReference type="InterPro" id="IPR001841">
    <property type="entry name" value="Znf_RING"/>
</dbReference>
<dbReference type="EMBL" id="LGRX02010894">
    <property type="protein sequence ID" value="KAK3269537.1"/>
    <property type="molecule type" value="Genomic_DNA"/>
</dbReference>
<keyword evidence="1 4" id="KW-0479">Metal-binding</keyword>
<dbReference type="InterPro" id="IPR001293">
    <property type="entry name" value="Znf_TRAF"/>
</dbReference>
<dbReference type="Proteomes" id="UP001190700">
    <property type="component" value="Unassembled WGS sequence"/>
</dbReference>
<evidence type="ECO:0000256" key="4">
    <source>
        <dbReference type="PROSITE-ProRule" id="PRU00207"/>
    </source>
</evidence>
<evidence type="ECO:0000259" key="7">
    <source>
        <dbReference type="PROSITE" id="PS50145"/>
    </source>
</evidence>
<keyword evidence="3 4" id="KW-0862">Zinc</keyword>
<dbReference type="GO" id="GO:0008270">
    <property type="term" value="F:zinc ion binding"/>
    <property type="evidence" value="ECO:0007669"/>
    <property type="project" value="UniProtKB-KW"/>
</dbReference>
<evidence type="ECO:0000256" key="2">
    <source>
        <dbReference type="ARBA" id="ARBA00022771"/>
    </source>
</evidence>
<evidence type="ECO:0000256" key="1">
    <source>
        <dbReference type="ARBA" id="ARBA00022723"/>
    </source>
</evidence>
<organism evidence="8 9">
    <name type="scientific">Cymbomonas tetramitiformis</name>
    <dbReference type="NCBI Taxonomy" id="36881"/>
    <lineage>
        <taxon>Eukaryota</taxon>
        <taxon>Viridiplantae</taxon>
        <taxon>Chlorophyta</taxon>
        <taxon>Pyramimonadophyceae</taxon>
        <taxon>Pyramimonadales</taxon>
        <taxon>Pyramimonadaceae</taxon>
        <taxon>Cymbomonas</taxon>
    </lineage>
</organism>
<dbReference type="SMART" id="SM00184">
    <property type="entry name" value="RING"/>
    <property type="match status" value="1"/>
</dbReference>
<keyword evidence="9" id="KW-1185">Reference proteome</keyword>
<dbReference type="PANTHER" id="PTHR10131">
    <property type="entry name" value="TNF RECEPTOR ASSOCIATED FACTOR"/>
    <property type="match status" value="1"/>
</dbReference>
<dbReference type="SUPFAM" id="SSF57850">
    <property type="entry name" value="RING/U-box"/>
    <property type="match status" value="1"/>
</dbReference>
<sequence>MVPPREAQKLAAGGFDRELLVDVPDKFLNELLCSICQDVLRDGILTPCEHAFCRQCLEQALQLRSTCPNCRKVIKRKRDSDGLQPLPAMCRWEGCPQSAPGSLCRSDIVAHDGACDHNPNREAPCPQGCGQLFKQKALHRHLSEDCLQSEIPCPVVGCINGAVMRGELAAHVRETEGHVEWLLARLARLEAAPLVPSTSPLCRDGRAALEGTAEDVQSSAHGSDRSRLNDATAETPYEPGALLAAARSGCLDKMRRLLAEEGADPNHSSEHDAEMNSLLHLAVGGCGVAPCLRLVRMLISGGAAVDARNKVCPHPVHPSYRVHA</sequence>
<dbReference type="PROSITE" id="PS50145">
    <property type="entry name" value="ZF_TRAF"/>
    <property type="match status" value="1"/>
</dbReference>
<dbReference type="PANTHER" id="PTHR10131:SF94">
    <property type="entry name" value="TNF RECEPTOR-ASSOCIATED FACTOR 4"/>
    <property type="match status" value="1"/>
</dbReference>
<feature type="domain" description="TRAF-type" evidence="7">
    <location>
        <begin position="110"/>
        <end position="158"/>
    </location>
</feature>
<keyword evidence="2 4" id="KW-0863">Zinc-finger</keyword>
<dbReference type="InterPro" id="IPR002110">
    <property type="entry name" value="Ankyrin_rpt"/>
</dbReference>
<evidence type="ECO:0000256" key="5">
    <source>
        <dbReference type="SAM" id="MobiDB-lite"/>
    </source>
</evidence>
<evidence type="ECO:0000256" key="3">
    <source>
        <dbReference type="ARBA" id="ARBA00022833"/>
    </source>
</evidence>
<name>A0AAE0L2J8_9CHLO</name>
<dbReference type="Gene3D" id="1.25.40.20">
    <property type="entry name" value="Ankyrin repeat-containing domain"/>
    <property type="match status" value="1"/>
</dbReference>
<reference evidence="8 9" key="1">
    <citation type="journal article" date="2015" name="Genome Biol. Evol.">
        <title>Comparative Genomics of a Bacterivorous Green Alga Reveals Evolutionary Causalities and Consequences of Phago-Mixotrophic Mode of Nutrition.</title>
        <authorList>
            <person name="Burns J.A."/>
            <person name="Paasch A."/>
            <person name="Narechania A."/>
            <person name="Kim E."/>
        </authorList>
    </citation>
    <scope>NUCLEOTIDE SEQUENCE [LARGE SCALE GENOMIC DNA]</scope>
    <source>
        <strain evidence="8 9">PLY_AMNH</strain>
    </source>
</reference>
<dbReference type="PROSITE" id="PS50089">
    <property type="entry name" value="ZF_RING_2"/>
    <property type="match status" value="1"/>
</dbReference>
<proteinExistence type="predicted"/>
<dbReference type="Pfam" id="PF00023">
    <property type="entry name" value="Ank"/>
    <property type="match status" value="1"/>
</dbReference>
<dbReference type="InterPro" id="IPR017907">
    <property type="entry name" value="Znf_RING_CS"/>
</dbReference>
<evidence type="ECO:0000259" key="6">
    <source>
        <dbReference type="PROSITE" id="PS50089"/>
    </source>
</evidence>
<protein>
    <recommendedName>
        <fullName evidence="10">RING-type E3 ubiquitin transferase</fullName>
    </recommendedName>
</protein>
<gene>
    <name evidence="8" type="ORF">CYMTET_22027</name>
</gene>
<comment type="caution">
    <text evidence="8">The sequence shown here is derived from an EMBL/GenBank/DDBJ whole genome shotgun (WGS) entry which is preliminary data.</text>
</comment>
<dbReference type="SUPFAM" id="SSF48403">
    <property type="entry name" value="Ankyrin repeat"/>
    <property type="match status" value="1"/>
</dbReference>
<feature type="zinc finger region" description="TRAF-type" evidence="4">
    <location>
        <begin position="110"/>
        <end position="158"/>
    </location>
</feature>
<evidence type="ECO:0008006" key="10">
    <source>
        <dbReference type="Google" id="ProtNLM"/>
    </source>
</evidence>
<dbReference type="InterPro" id="IPR013083">
    <property type="entry name" value="Znf_RING/FYVE/PHD"/>
</dbReference>
<feature type="domain" description="RING-type" evidence="6">
    <location>
        <begin position="33"/>
        <end position="71"/>
    </location>
</feature>
<evidence type="ECO:0000313" key="8">
    <source>
        <dbReference type="EMBL" id="KAK3269537.1"/>
    </source>
</evidence>
<feature type="region of interest" description="Disordered" evidence="5">
    <location>
        <begin position="212"/>
        <end position="234"/>
    </location>
</feature>
<dbReference type="Pfam" id="PF13923">
    <property type="entry name" value="zf-C3HC4_2"/>
    <property type="match status" value="1"/>
</dbReference>
<accession>A0AAE0L2J8</accession>
<evidence type="ECO:0000313" key="9">
    <source>
        <dbReference type="Proteomes" id="UP001190700"/>
    </source>
</evidence>
<dbReference type="PROSITE" id="PS00518">
    <property type="entry name" value="ZF_RING_1"/>
    <property type="match status" value="1"/>
</dbReference>